<dbReference type="AlphaFoldDB" id="A0A511KHY9"/>
<keyword evidence="2" id="KW-0472">Membrane</keyword>
<feature type="region of interest" description="Disordered" evidence="1">
    <location>
        <begin position="183"/>
        <end position="215"/>
    </location>
</feature>
<dbReference type="OrthoDB" id="2527198at2759"/>
<comment type="caution">
    <text evidence="3">The sequence shown here is derived from an EMBL/GenBank/DDBJ whole genome shotgun (WGS) entry which is preliminary data.</text>
</comment>
<dbReference type="EMBL" id="BJWK01000009">
    <property type="protein sequence ID" value="GEM09992.1"/>
    <property type="molecule type" value="Genomic_DNA"/>
</dbReference>
<dbReference type="Proteomes" id="UP000321518">
    <property type="component" value="Unassembled WGS sequence"/>
</dbReference>
<gene>
    <name evidence="3" type="ORF">Rt10032_c09g4009</name>
</gene>
<organism evidence="3 4">
    <name type="scientific">Rhodotorula toruloides</name>
    <name type="common">Yeast</name>
    <name type="synonym">Rhodosporidium toruloides</name>
    <dbReference type="NCBI Taxonomy" id="5286"/>
    <lineage>
        <taxon>Eukaryota</taxon>
        <taxon>Fungi</taxon>
        <taxon>Dikarya</taxon>
        <taxon>Basidiomycota</taxon>
        <taxon>Pucciniomycotina</taxon>
        <taxon>Microbotryomycetes</taxon>
        <taxon>Sporidiobolales</taxon>
        <taxon>Sporidiobolaceae</taxon>
        <taxon>Rhodotorula</taxon>
    </lineage>
</organism>
<evidence type="ECO:0000313" key="3">
    <source>
        <dbReference type="EMBL" id="GEM09992.1"/>
    </source>
</evidence>
<evidence type="ECO:0000256" key="1">
    <source>
        <dbReference type="SAM" id="MobiDB-lite"/>
    </source>
</evidence>
<keyword evidence="2" id="KW-1133">Transmembrane helix</keyword>
<evidence type="ECO:0000256" key="2">
    <source>
        <dbReference type="SAM" id="Phobius"/>
    </source>
</evidence>
<sequence length="252" mass="27002">MSESDDSLLSLLRGLSAFSGGVATGVLLSGPVLAVPALFSTPSLSSRSRLHAWSRLHADTTSLASSLLPILTGSLALCALLAQSLPPRDDALPLTGNVVEWLEAIPSLVSQNRRTLYTLCTILTLAIRPYTFGLLTPRIELLKAEEKRLILLGVNGLGERAMGRRGWRGASPTREWEAKVRLRDEGGADESDEEDNGLEDEVGADETELEESSRSQAVDTDAVILQTSRLQLGTACLSGSAFLFTVLELVCV</sequence>
<feature type="transmembrane region" description="Helical" evidence="2">
    <location>
        <begin position="60"/>
        <end position="82"/>
    </location>
</feature>
<feature type="compositionally biased region" description="Acidic residues" evidence="1">
    <location>
        <begin position="187"/>
        <end position="210"/>
    </location>
</feature>
<feature type="transmembrane region" description="Helical" evidence="2">
    <location>
        <begin position="15"/>
        <end position="39"/>
    </location>
</feature>
<name>A0A511KHY9_RHOTO</name>
<accession>A0A511KHY9</accession>
<evidence type="ECO:0000313" key="4">
    <source>
        <dbReference type="Proteomes" id="UP000321518"/>
    </source>
</evidence>
<proteinExistence type="predicted"/>
<protein>
    <submittedName>
        <fullName evidence="3">Uncharacterized protein</fullName>
    </submittedName>
</protein>
<keyword evidence="2" id="KW-0812">Transmembrane</keyword>
<reference evidence="3 4" key="1">
    <citation type="submission" date="2019-07" db="EMBL/GenBank/DDBJ databases">
        <title>Rhodotorula toruloides NBRC10032 genome sequencing.</title>
        <authorList>
            <person name="Shida Y."/>
            <person name="Takaku H."/>
            <person name="Ogasawara W."/>
            <person name="Mori K."/>
        </authorList>
    </citation>
    <scope>NUCLEOTIDE SEQUENCE [LARGE SCALE GENOMIC DNA]</scope>
    <source>
        <strain evidence="3 4">NBRC10032</strain>
    </source>
</reference>